<protein>
    <submittedName>
        <fullName evidence="1">Uncharacterized protein</fullName>
    </submittedName>
</protein>
<comment type="caution">
    <text evidence="1">The sequence shown here is derived from an EMBL/GenBank/DDBJ whole genome shotgun (WGS) entry which is preliminary data.</text>
</comment>
<gene>
    <name evidence="1" type="ORF">K8V00_02835</name>
</gene>
<evidence type="ECO:0000313" key="2">
    <source>
        <dbReference type="Proteomes" id="UP000707535"/>
    </source>
</evidence>
<organism evidence="1 2">
    <name type="scientific">Ligilactobacillus acidipiscis</name>
    <dbReference type="NCBI Taxonomy" id="89059"/>
    <lineage>
        <taxon>Bacteria</taxon>
        <taxon>Bacillati</taxon>
        <taxon>Bacillota</taxon>
        <taxon>Bacilli</taxon>
        <taxon>Lactobacillales</taxon>
        <taxon>Lactobacillaceae</taxon>
        <taxon>Ligilactobacillus</taxon>
    </lineage>
</organism>
<evidence type="ECO:0000313" key="1">
    <source>
        <dbReference type="EMBL" id="HJE96532.1"/>
    </source>
</evidence>
<dbReference type="EMBL" id="DYXG01000025">
    <property type="protein sequence ID" value="HJE96532.1"/>
    <property type="molecule type" value="Genomic_DNA"/>
</dbReference>
<sequence length="135" mass="15688">MFSKGKMQNISGIIDRIYSGEDGRSQEIIVNGRRVLLKSDQNAHDKRFIFSGVFTVNESEKNDYDAYIFCVKAKLPEVFIFSGEQLLSYISRYKQNRRVSALYFGRTKEGSLVDYKDNKEIDVSKFYNNWSILQA</sequence>
<dbReference type="Proteomes" id="UP000707535">
    <property type="component" value="Unassembled WGS sequence"/>
</dbReference>
<name>A0A921K064_9LACO</name>
<proteinExistence type="predicted"/>
<accession>A0A921K064</accession>
<dbReference type="AlphaFoldDB" id="A0A921K064"/>
<reference evidence="1" key="2">
    <citation type="submission" date="2021-09" db="EMBL/GenBank/DDBJ databases">
        <authorList>
            <person name="Gilroy R."/>
        </authorList>
    </citation>
    <scope>NUCLEOTIDE SEQUENCE</scope>
    <source>
        <strain evidence="1">CHK174-6876</strain>
    </source>
</reference>
<reference evidence="1" key="1">
    <citation type="journal article" date="2021" name="PeerJ">
        <title>Extensive microbial diversity within the chicken gut microbiome revealed by metagenomics and culture.</title>
        <authorList>
            <person name="Gilroy R."/>
            <person name="Ravi A."/>
            <person name="Getino M."/>
            <person name="Pursley I."/>
            <person name="Horton D.L."/>
            <person name="Alikhan N.F."/>
            <person name="Baker D."/>
            <person name="Gharbi K."/>
            <person name="Hall N."/>
            <person name="Watson M."/>
            <person name="Adriaenssens E.M."/>
            <person name="Foster-Nyarko E."/>
            <person name="Jarju S."/>
            <person name="Secka A."/>
            <person name="Antonio M."/>
            <person name="Oren A."/>
            <person name="Chaudhuri R.R."/>
            <person name="La Ragione R."/>
            <person name="Hildebrand F."/>
            <person name="Pallen M.J."/>
        </authorList>
    </citation>
    <scope>NUCLEOTIDE SEQUENCE</scope>
    <source>
        <strain evidence="1">CHK174-6876</strain>
    </source>
</reference>
<dbReference type="RefSeq" id="WP_270332633.1">
    <property type="nucleotide sequence ID" value="NZ_CP113926.1"/>
</dbReference>